<protein>
    <recommendedName>
        <fullName evidence="10">Splicing factor 3a</fullName>
    </recommendedName>
</protein>
<organism evidence="8 9">
    <name type="scientific">Cyclostephanos tholiformis</name>
    <dbReference type="NCBI Taxonomy" id="382380"/>
    <lineage>
        <taxon>Eukaryota</taxon>
        <taxon>Sar</taxon>
        <taxon>Stramenopiles</taxon>
        <taxon>Ochrophyta</taxon>
        <taxon>Bacillariophyta</taxon>
        <taxon>Coscinodiscophyceae</taxon>
        <taxon>Thalassiosirophycidae</taxon>
        <taxon>Stephanodiscales</taxon>
        <taxon>Stephanodiscaceae</taxon>
        <taxon>Cyclostephanos</taxon>
    </lineage>
</organism>
<comment type="caution">
    <text evidence="8">The sequence shown here is derived from an EMBL/GenBank/DDBJ whole genome shotgun (WGS) entry which is preliminary data.</text>
</comment>
<feature type="region of interest" description="Disordered" evidence="5">
    <location>
        <begin position="1"/>
        <end position="28"/>
    </location>
</feature>
<feature type="compositionally biased region" description="Pro residues" evidence="5">
    <location>
        <begin position="7"/>
        <end position="25"/>
    </location>
</feature>
<evidence type="ECO:0000259" key="7">
    <source>
        <dbReference type="Pfam" id="PF13297"/>
    </source>
</evidence>
<keyword evidence="9" id="KW-1185">Reference proteome</keyword>
<sequence length="809" mass="87231">MTDDDAAPPPPPPLPPPPPSPPPPTIGGISPVVNAVPDAAAGTVDGGGGVTVLDDAPTKSAVIDRSILAQACATLERWRSLHAEREACELFASSLLAHPLGGGGGEGDRTNAHADVEGLGSTSKIARGGDALHPVSLPGGVRDAWSSLSRAARPLGVLAGEIDDLDGIEEGSSSGGGGGAVTITAAMIERELARERRHENEEYGMSNGQLSVACRTAALRSVITRGGELVDLLDGDAIGGGGRRILEVVMRQIGDADGDDDADPAAATGGSMELTNCFYARLSEVKAYHSLNDLEGDRAVDPATNAAYGYVEQLPLLLSGQKRKHGHPLADGYDISSMIAIDTGAVRSGEVYTPEELFGKYLDLVPIYEVARTVRHAFASPSPSTSAERGDDNMDGNDGSSASIVSYLDFLSILSRGLNTSIPESAKLRDRRKYARFLQELQKYLIGFLKRTSPFLDVSSEVVAKAVQSFEKEWGERGGVDGWECRITEAAMVLDKTSVSDNTIEQSTNVSVGIDLSKYSTSLDLEKEVSGDELKVELDRLGLKCGGTVKDRAARLFLTKDTPLDKLPAKVFAKKKGAEAETAKLNALPGSSANTLDLAADRRVDIARQEAIVTSLLDQLRPTLEGTRRRIERRTTQTEKEKDQELDEEINGTSTMDIPNARIGGKREGGGNDSADEDDEDDAPIYNPKNVPLDWNGKPIPYWLFKLHGLNHFYACEICGNESYRGRRNFEKHFAESRHAYGMRCLSIPNTKHFHGVTKIADAQELWGRLRKALEGNLFDVDQEEEYEDSHGNVVNRVQYEDLARQGML</sequence>
<evidence type="ECO:0000313" key="9">
    <source>
        <dbReference type="Proteomes" id="UP001530377"/>
    </source>
</evidence>
<keyword evidence="4" id="KW-0539">Nucleus</keyword>
<evidence type="ECO:0000259" key="6">
    <source>
        <dbReference type="Pfam" id="PF11931"/>
    </source>
</evidence>
<dbReference type="InterPro" id="IPR051421">
    <property type="entry name" value="RNA_Proc_DNA_Dmg_Regulator"/>
</dbReference>
<name>A0ABD3RXY8_9STRA</name>
<keyword evidence="3" id="KW-0508">mRNA splicing</keyword>
<evidence type="ECO:0000256" key="5">
    <source>
        <dbReference type="SAM" id="MobiDB-lite"/>
    </source>
</evidence>
<feature type="region of interest" description="Disordered" evidence="5">
    <location>
        <begin position="628"/>
        <end position="688"/>
    </location>
</feature>
<feature type="compositionally biased region" description="Acidic residues" evidence="5">
    <location>
        <begin position="674"/>
        <end position="683"/>
    </location>
</feature>
<dbReference type="Pfam" id="PF13297">
    <property type="entry name" value="SDE2_2C"/>
    <property type="match status" value="1"/>
</dbReference>
<dbReference type="Pfam" id="PF11931">
    <property type="entry name" value="SF3a60_Prp9_C"/>
    <property type="match status" value="1"/>
</dbReference>
<proteinExistence type="predicted"/>
<dbReference type="GO" id="GO:0008380">
    <property type="term" value="P:RNA splicing"/>
    <property type="evidence" value="ECO:0007669"/>
    <property type="project" value="UniProtKB-KW"/>
</dbReference>
<dbReference type="InterPro" id="IPR025086">
    <property type="entry name" value="SDE2/SF3A3_SAP"/>
</dbReference>
<feature type="region of interest" description="Disordered" evidence="5">
    <location>
        <begin position="379"/>
        <end position="398"/>
    </location>
</feature>
<comment type="subcellular location">
    <subcellularLocation>
        <location evidence="1">Nucleus</location>
    </subcellularLocation>
</comment>
<dbReference type="InterPro" id="IPR024598">
    <property type="entry name" value="SF3a60/Prp9_C"/>
</dbReference>
<evidence type="ECO:0000313" key="8">
    <source>
        <dbReference type="EMBL" id="KAL3817046.1"/>
    </source>
</evidence>
<evidence type="ECO:0000256" key="3">
    <source>
        <dbReference type="ARBA" id="ARBA00023187"/>
    </source>
</evidence>
<keyword evidence="2" id="KW-0507">mRNA processing</keyword>
<feature type="domain" description="Splicing factor SF3a60 /Prp9 subunit C-terminal" evidence="6">
    <location>
        <begin position="690"/>
        <end position="809"/>
    </location>
</feature>
<evidence type="ECO:0008006" key="10">
    <source>
        <dbReference type="Google" id="ProtNLM"/>
    </source>
</evidence>
<evidence type="ECO:0000256" key="2">
    <source>
        <dbReference type="ARBA" id="ARBA00022664"/>
    </source>
</evidence>
<feature type="domain" description="SDE2/SF3A3 SAP" evidence="7">
    <location>
        <begin position="501"/>
        <end position="574"/>
    </location>
</feature>
<evidence type="ECO:0000256" key="4">
    <source>
        <dbReference type="ARBA" id="ARBA00023242"/>
    </source>
</evidence>
<dbReference type="GO" id="GO:0006397">
    <property type="term" value="P:mRNA processing"/>
    <property type="evidence" value="ECO:0007669"/>
    <property type="project" value="UniProtKB-KW"/>
</dbReference>
<feature type="compositionally biased region" description="Basic and acidic residues" evidence="5">
    <location>
        <begin position="628"/>
        <end position="643"/>
    </location>
</feature>
<dbReference type="PANTHER" id="PTHR12786:SF2">
    <property type="entry name" value="SPLICING FACTOR 3A SUBUNIT 3"/>
    <property type="match status" value="1"/>
</dbReference>
<evidence type="ECO:0000256" key="1">
    <source>
        <dbReference type="ARBA" id="ARBA00004123"/>
    </source>
</evidence>
<gene>
    <name evidence="8" type="ORF">ACHAXA_002958</name>
</gene>
<dbReference type="PANTHER" id="PTHR12786">
    <property type="entry name" value="SPLICING FACTOR SF3A-RELATED"/>
    <property type="match status" value="1"/>
</dbReference>
<accession>A0ABD3RXY8</accession>
<reference evidence="8 9" key="1">
    <citation type="submission" date="2024-10" db="EMBL/GenBank/DDBJ databases">
        <title>Updated reference genomes for cyclostephanoid diatoms.</title>
        <authorList>
            <person name="Roberts W.R."/>
            <person name="Alverson A.J."/>
        </authorList>
    </citation>
    <scope>NUCLEOTIDE SEQUENCE [LARGE SCALE GENOMIC DNA]</scope>
    <source>
        <strain evidence="8 9">AJA228-03</strain>
    </source>
</reference>
<dbReference type="GO" id="GO:0005634">
    <property type="term" value="C:nucleus"/>
    <property type="evidence" value="ECO:0007669"/>
    <property type="project" value="UniProtKB-SubCell"/>
</dbReference>
<dbReference type="Proteomes" id="UP001530377">
    <property type="component" value="Unassembled WGS sequence"/>
</dbReference>
<dbReference type="EMBL" id="JALLPB020000121">
    <property type="protein sequence ID" value="KAL3817046.1"/>
    <property type="molecule type" value="Genomic_DNA"/>
</dbReference>
<dbReference type="AlphaFoldDB" id="A0ABD3RXY8"/>